<keyword evidence="3" id="KW-1185">Reference proteome</keyword>
<reference evidence="3" key="1">
    <citation type="journal article" date="2019" name="Int. J. Syst. Evol. Microbiol.">
        <title>The Global Catalogue of Microorganisms (GCM) 10K type strain sequencing project: providing services to taxonomists for standard genome sequencing and annotation.</title>
        <authorList>
            <consortium name="The Broad Institute Genomics Platform"/>
            <consortium name="The Broad Institute Genome Sequencing Center for Infectious Disease"/>
            <person name="Wu L."/>
            <person name="Ma J."/>
        </authorList>
    </citation>
    <scope>NUCLEOTIDE SEQUENCE [LARGE SCALE GENOMIC DNA]</scope>
    <source>
        <strain evidence="3">NBRC 108730</strain>
    </source>
</reference>
<organism evidence="2 3">
    <name type="scientific">Angustibacter aerolatus</name>
    <dbReference type="NCBI Taxonomy" id="1162965"/>
    <lineage>
        <taxon>Bacteria</taxon>
        <taxon>Bacillati</taxon>
        <taxon>Actinomycetota</taxon>
        <taxon>Actinomycetes</taxon>
        <taxon>Kineosporiales</taxon>
        <taxon>Kineosporiaceae</taxon>
    </lineage>
</organism>
<evidence type="ECO:0000313" key="3">
    <source>
        <dbReference type="Proteomes" id="UP001157017"/>
    </source>
</evidence>
<evidence type="ECO:0000256" key="1">
    <source>
        <dbReference type="SAM" id="Phobius"/>
    </source>
</evidence>
<accession>A0ABQ6JCY1</accession>
<dbReference type="EMBL" id="BSUZ01000001">
    <property type="protein sequence ID" value="GMA86048.1"/>
    <property type="molecule type" value="Genomic_DNA"/>
</dbReference>
<evidence type="ECO:0000313" key="2">
    <source>
        <dbReference type="EMBL" id="GMA86048.1"/>
    </source>
</evidence>
<name>A0ABQ6JCY1_9ACTN</name>
<feature type="transmembrane region" description="Helical" evidence="1">
    <location>
        <begin position="68"/>
        <end position="86"/>
    </location>
</feature>
<protein>
    <submittedName>
        <fullName evidence="2">Uncharacterized protein</fullName>
    </submittedName>
</protein>
<comment type="caution">
    <text evidence="2">The sequence shown here is derived from an EMBL/GenBank/DDBJ whole genome shotgun (WGS) entry which is preliminary data.</text>
</comment>
<sequence length="97" mass="9823">MAVAGGTRWPVGVAVSVALTGCAAGLLRGIGVPFLGDAAMVAGWLTVVVLASLPTSEGDRLIVQDGRGTAWMLGGFTALVAVLVLARPRRPASRVEP</sequence>
<keyword evidence="1" id="KW-1133">Transmembrane helix</keyword>
<keyword evidence="1" id="KW-0812">Transmembrane</keyword>
<dbReference type="Proteomes" id="UP001157017">
    <property type="component" value="Unassembled WGS sequence"/>
</dbReference>
<feature type="transmembrane region" description="Helical" evidence="1">
    <location>
        <begin position="6"/>
        <end position="27"/>
    </location>
</feature>
<feature type="transmembrane region" description="Helical" evidence="1">
    <location>
        <begin position="34"/>
        <end position="53"/>
    </location>
</feature>
<gene>
    <name evidence="2" type="ORF">GCM10025868_12980</name>
</gene>
<keyword evidence="1" id="KW-0472">Membrane</keyword>
<proteinExistence type="predicted"/>